<dbReference type="Pfam" id="PF00270">
    <property type="entry name" value="DEAD"/>
    <property type="match status" value="1"/>
</dbReference>
<feature type="compositionally biased region" description="Basic and acidic residues" evidence="7">
    <location>
        <begin position="629"/>
        <end position="639"/>
    </location>
</feature>
<keyword evidence="4 6" id="KW-0067">ATP-binding</keyword>
<evidence type="ECO:0000313" key="12">
    <source>
        <dbReference type="EMBL" id="ETO25334.1"/>
    </source>
</evidence>
<keyword evidence="1 6" id="KW-0547">Nucleotide-binding</keyword>
<feature type="compositionally biased region" description="Basic and acidic residues" evidence="7">
    <location>
        <begin position="1"/>
        <end position="13"/>
    </location>
</feature>
<feature type="domain" description="Helicase ATP-binding" evidence="9">
    <location>
        <begin position="98"/>
        <end position="298"/>
    </location>
</feature>
<reference evidence="12 13" key="1">
    <citation type="journal article" date="2013" name="Curr. Biol.">
        <title>The Genome of the Foraminiferan Reticulomyxa filosa.</title>
        <authorList>
            <person name="Glockner G."/>
            <person name="Hulsmann N."/>
            <person name="Schleicher M."/>
            <person name="Noegel A.A."/>
            <person name="Eichinger L."/>
            <person name="Gallinger C."/>
            <person name="Pawlowski J."/>
            <person name="Sierra R."/>
            <person name="Euteneuer U."/>
            <person name="Pillet L."/>
            <person name="Moustafa A."/>
            <person name="Platzer M."/>
            <person name="Groth M."/>
            <person name="Szafranski K."/>
            <person name="Schliwa M."/>
        </authorList>
    </citation>
    <scope>NUCLEOTIDE SEQUENCE [LARGE SCALE GENOMIC DNA]</scope>
</reference>
<dbReference type="GO" id="GO:0005524">
    <property type="term" value="F:ATP binding"/>
    <property type="evidence" value="ECO:0007669"/>
    <property type="project" value="UniProtKB-KW"/>
</dbReference>
<dbReference type="InterPro" id="IPR050079">
    <property type="entry name" value="DEAD_box_RNA_helicase"/>
</dbReference>
<dbReference type="CDD" id="cd18787">
    <property type="entry name" value="SF2_C_DEAD"/>
    <property type="match status" value="1"/>
</dbReference>
<evidence type="ECO:0000256" key="1">
    <source>
        <dbReference type="ARBA" id="ARBA00022741"/>
    </source>
</evidence>
<feature type="compositionally biased region" description="Basic and acidic residues" evidence="7">
    <location>
        <begin position="253"/>
        <end position="262"/>
    </location>
</feature>
<feature type="domain" description="Helicase C-terminal" evidence="10">
    <location>
        <begin position="329"/>
        <end position="474"/>
    </location>
</feature>
<evidence type="ECO:0000256" key="8">
    <source>
        <dbReference type="SAM" id="Phobius"/>
    </source>
</evidence>
<keyword evidence="13" id="KW-1185">Reference proteome</keyword>
<feature type="transmembrane region" description="Helical" evidence="8">
    <location>
        <begin position="486"/>
        <end position="506"/>
    </location>
</feature>
<keyword evidence="2 6" id="KW-0378">Hydrolase</keyword>
<name>X6NHX4_RETFI</name>
<evidence type="ECO:0000259" key="11">
    <source>
        <dbReference type="PROSITE" id="PS51195"/>
    </source>
</evidence>
<dbReference type="Gene3D" id="3.40.50.300">
    <property type="entry name" value="P-loop containing nucleotide triphosphate hydrolases"/>
    <property type="match status" value="2"/>
</dbReference>
<accession>X6NHX4</accession>
<dbReference type="InterPro" id="IPR001650">
    <property type="entry name" value="Helicase_C-like"/>
</dbReference>
<dbReference type="PROSITE" id="PS00039">
    <property type="entry name" value="DEAD_ATP_HELICASE"/>
    <property type="match status" value="1"/>
</dbReference>
<keyword evidence="8" id="KW-0812">Transmembrane</keyword>
<dbReference type="AlphaFoldDB" id="X6NHX4"/>
<evidence type="ECO:0000256" key="3">
    <source>
        <dbReference type="ARBA" id="ARBA00022806"/>
    </source>
</evidence>
<dbReference type="GO" id="GO:0003724">
    <property type="term" value="F:RNA helicase activity"/>
    <property type="evidence" value="ECO:0007669"/>
    <property type="project" value="InterPro"/>
</dbReference>
<dbReference type="GO" id="GO:0016787">
    <property type="term" value="F:hydrolase activity"/>
    <property type="evidence" value="ECO:0007669"/>
    <property type="project" value="UniProtKB-KW"/>
</dbReference>
<feature type="domain" description="DEAD-box RNA helicase Q" evidence="11">
    <location>
        <begin position="51"/>
        <end position="79"/>
    </location>
</feature>
<dbReference type="PANTHER" id="PTHR47959">
    <property type="entry name" value="ATP-DEPENDENT RNA HELICASE RHLE-RELATED"/>
    <property type="match status" value="1"/>
</dbReference>
<evidence type="ECO:0000259" key="9">
    <source>
        <dbReference type="PROSITE" id="PS51192"/>
    </source>
</evidence>
<dbReference type="InterPro" id="IPR027417">
    <property type="entry name" value="P-loop_NTPase"/>
</dbReference>
<evidence type="ECO:0000256" key="2">
    <source>
        <dbReference type="ARBA" id="ARBA00022801"/>
    </source>
</evidence>
<evidence type="ECO:0000313" key="13">
    <source>
        <dbReference type="Proteomes" id="UP000023152"/>
    </source>
</evidence>
<feature type="region of interest" description="Disordered" evidence="7">
    <location>
        <begin position="1"/>
        <end position="46"/>
    </location>
</feature>
<dbReference type="PROSITE" id="PS51195">
    <property type="entry name" value="Q_MOTIF"/>
    <property type="match status" value="1"/>
</dbReference>
<dbReference type="InterPro" id="IPR014001">
    <property type="entry name" value="Helicase_ATP-bd"/>
</dbReference>
<evidence type="ECO:0008006" key="14">
    <source>
        <dbReference type="Google" id="ProtNLM"/>
    </source>
</evidence>
<organism evidence="12 13">
    <name type="scientific">Reticulomyxa filosa</name>
    <dbReference type="NCBI Taxonomy" id="46433"/>
    <lineage>
        <taxon>Eukaryota</taxon>
        <taxon>Sar</taxon>
        <taxon>Rhizaria</taxon>
        <taxon>Retaria</taxon>
        <taxon>Foraminifera</taxon>
        <taxon>Monothalamids</taxon>
        <taxon>Reticulomyxidae</taxon>
        <taxon>Reticulomyxa</taxon>
    </lineage>
</organism>
<comment type="similarity">
    <text evidence="6">Belongs to the DEAD box helicase family.</text>
</comment>
<dbReference type="InterPro" id="IPR011545">
    <property type="entry name" value="DEAD/DEAH_box_helicase_dom"/>
</dbReference>
<dbReference type="PROSITE" id="PS51192">
    <property type="entry name" value="HELICASE_ATP_BIND_1"/>
    <property type="match status" value="1"/>
</dbReference>
<dbReference type="SMART" id="SM00490">
    <property type="entry name" value="HELICc"/>
    <property type="match status" value="1"/>
</dbReference>
<evidence type="ECO:0000256" key="6">
    <source>
        <dbReference type="RuleBase" id="RU000492"/>
    </source>
</evidence>
<dbReference type="OrthoDB" id="10261904at2759"/>
<dbReference type="PANTHER" id="PTHR47959:SF24">
    <property type="entry name" value="ATP-DEPENDENT RNA HELICASE"/>
    <property type="match status" value="1"/>
</dbReference>
<evidence type="ECO:0000256" key="7">
    <source>
        <dbReference type="SAM" id="MobiDB-lite"/>
    </source>
</evidence>
<keyword evidence="8" id="KW-1133">Transmembrane helix</keyword>
<feature type="short sequence motif" description="Q motif" evidence="5">
    <location>
        <begin position="51"/>
        <end position="79"/>
    </location>
</feature>
<dbReference type="InterPro" id="IPR014014">
    <property type="entry name" value="RNA_helicase_DEAD_Q_motif"/>
</dbReference>
<gene>
    <name evidence="12" type="ORF">RFI_11804</name>
</gene>
<feature type="compositionally biased region" description="Basic residues" evidence="7">
    <location>
        <begin position="640"/>
        <end position="658"/>
    </location>
</feature>
<feature type="compositionally biased region" description="Acidic residues" evidence="7">
    <location>
        <begin position="545"/>
        <end position="561"/>
    </location>
</feature>
<evidence type="ECO:0000259" key="10">
    <source>
        <dbReference type="PROSITE" id="PS51194"/>
    </source>
</evidence>
<dbReference type="Proteomes" id="UP000023152">
    <property type="component" value="Unassembled WGS sequence"/>
</dbReference>
<evidence type="ECO:0000256" key="5">
    <source>
        <dbReference type="PROSITE-ProRule" id="PRU00552"/>
    </source>
</evidence>
<evidence type="ECO:0000256" key="4">
    <source>
        <dbReference type="ARBA" id="ARBA00022840"/>
    </source>
</evidence>
<keyword evidence="3 6" id="KW-0347">Helicase</keyword>
<dbReference type="SUPFAM" id="SSF52540">
    <property type="entry name" value="P-loop containing nucleoside triphosphate hydrolases"/>
    <property type="match status" value="1"/>
</dbReference>
<dbReference type="GO" id="GO:0003676">
    <property type="term" value="F:nucleic acid binding"/>
    <property type="evidence" value="ECO:0007669"/>
    <property type="project" value="InterPro"/>
</dbReference>
<dbReference type="SMART" id="SM00487">
    <property type="entry name" value="DEXDc"/>
    <property type="match status" value="1"/>
</dbReference>
<feature type="compositionally biased region" description="Basic and acidic residues" evidence="7">
    <location>
        <begin position="592"/>
        <end position="604"/>
    </location>
</feature>
<dbReference type="EMBL" id="ASPP01008623">
    <property type="protein sequence ID" value="ETO25334.1"/>
    <property type="molecule type" value="Genomic_DNA"/>
</dbReference>
<protein>
    <recommendedName>
        <fullName evidence="14">RNA helicase</fullName>
    </recommendedName>
</protein>
<comment type="caution">
    <text evidence="12">The sequence shown here is derived from an EMBL/GenBank/DDBJ whole genome shotgun (WGS) entry which is preliminary data.</text>
</comment>
<keyword evidence="8" id="KW-0472">Membrane</keyword>
<dbReference type="PROSITE" id="PS51194">
    <property type="entry name" value="HELICASE_CTER"/>
    <property type="match status" value="1"/>
</dbReference>
<sequence>MNISERVKTDKTKTNSKYVAKKRQYPEDDETVEASPPAKRQKQTAGFKKDKSWEEIGVCKELCIACKKLKWAHPTPVQMETIPVALSGALQSVIPFFFLNFEKIRNIIGLAETGSGKTGAFVIPIIQDLLSAPRPYHSLILAPTRELILQIEECCDELGKDIGLKCMTVIGGVGMKNRTTQAIKLQQRPHIIIGTPGRLLDHLINSKGFKLPELKYLILDEADRMLESEFGMAVEEIVKLLKEQHTQNNSKNKTKEKEKKNEEEENKGNNYQILLFSATMTKKVEQLEKLCLKNAIRIELNLKYHTTKSLTQQFLFAPAKFKLAYVVYLLNQLKHQLHGQNILVFVNSKQSCLHFSFALQLLKFVAIPLHGQMDQQQRIVAIHQFKQEQFSILVATDIAARGLDIPLVGVVVNYDLPIRSKDYIHRVGRTARAGRDGIAINVVTQYDIETFQKIEQGVLSTSLPCLLSFFFLFASSCKPIKRQCALVFSSLFAFFCYPLFQLILFAHTTKQVKRWNKEIRVKVQHNGQEGLFPETDANPSNNDDEHNEEVDDNDNNNDENSGDDKGNTTDNEEERDSENEHNQETDNEPTNEIDKADNENKRFITDPSKGIAQRKKEIEEKQKLRHKTFNFEKDFERERGRGRRGRGQGRGRGGGRGRGRGEGRGRGGRGRGRGRILLIWISSIKLSILPQAVFINANKELIIFSFQLDRAFLENLNEF</sequence>
<feature type="region of interest" description="Disordered" evidence="7">
    <location>
        <begin position="526"/>
        <end position="670"/>
    </location>
</feature>
<feature type="region of interest" description="Disordered" evidence="7">
    <location>
        <begin position="245"/>
        <end position="266"/>
    </location>
</feature>
<dbReference type="Pfam" id="PF00271">
    <property type="entry name" value="Helicase_C"/>
    <property type="match status" value="1"/>
</dbReference>
<dbReference type="InterPro" id="IPR000629">
    <property type="entry name" value="RNA-helicase_DEAD-box_CS"/>
</dbReference>
<dbReference type="GO" id="GO:0005829">
    <property type="term" value="C:cytosol"/>
    <property type="evidence" value="ECO:0007669"/>
    <property type="project" value="TreeGrafter"/>
</dbReference>
<proteinExistence type="inferred from homology"/>